<feature type="binding site" evidence="8">
    <location>
        <position position="230"/>
    </location>
    <ligand>
        <name>Ca(2+)</name>
        <dbReference type="ChEBI" id="CHEBI:29108"/>
        <label>3</label>
    </ligand>
</feature>
<feature type="active site" evidence="7">
    <location>
        <position position="253"/>
    </location>
</feature>
<organism evidence="11 12">
    <name type="scientific">Vitis rotundifolia</name>
    <name type="common">Muscadine grape</name>
    <dbReference type="NCBI Taxonomy" id="103349"/>
    <lineage>
        <taxon>Eukaryota</taxon>
        <taxon>Viridiplantae</taxon>
        <taxon>Streptophyta</taxon>
        <taxon>Embryophyta</taxon>
        <taxon>Tracheophyta</taxon>
        <taxon>Spermatophyta</taxon>
        <taxon>Magnoliopsida</taxon>
        <taxon>eudicotyledons</taxon>
        <taxon>Gunneridae</taxon>
        <taxon>Pentapetalae</taxon>
        <taxon>rosids</taxon>
        <taxon>Vitales</taxon>
        <taxon>Vitaceae</taxon>
        <taxon>Viteae</taxon>
        <taxon>Vitis</taxon>
    </lineage>
</organism>
<evidence type="ECO:0000256" key="6">
    <source>
        <dbReference type="ARBA" id="ARBA00023049"/>
    </source>
</evidence>
<evidence type="ECO:0000256" key="9">
    <source>
        <dbReference type="SAM" id="SignalP"/>
    </source>
</evidence>
<dbReference type="GO" id="GO:0031012">
    <property type="term" value="C:extracellular matrix"/>
    <property type="evidence" value="ECO:0007669"/>
    <property type="project" value="InterPro"/>
</dbReference>
<evidence type="ECO:0000256" key="4">
    <source>
        <dbReference type="ARBA" id="ARBA00022801"/>
    </source>
</evidence>
<gene>
    <name evidence="11" type="ORF">PVL29_002727</name>
</gene>
<keyword evidence="8" id="KW-0106">Calcium</keyword>
<keyword evidence="6" id="KW-0482">Metalloprotease</keyword>
<keyword evidence="12" id="KW-1185">Reference proteome</keyword>
<feature type="binding site" evidence="8">
    <location>
        <position position="233"/>
    </location>
    <ligand>
        <name>Ca(2+)</name>
        <dbReference type="ChEBI" id="CHEBI:29108"/>
        <label>1</label>
    </ligand>
</feature>
<feature type="signal peptide" evidence="9">
    <location>
        <begin position="1"/>
        <end position="27"/>
    </location>
</feature>
<feature type="chain" id="PRO_5041443263" description="Peptidase metallopeptidase domain-containing protein" evidence="9">
    <location>
        <begin position="28"/>
        <end position="296"/>
    </location>
</feature>
<dbReference type="GO" id="GO:0030574">
    <property type="term" value="P:collagen catabolic process"/>
    <property type="evidence" value="ECO:0007669"/>
    <property type="project" value="TreeGrafter"/>
</dbReference>
<evidence type="ECO:0000256" key="8">
    <source>
        <dbReference type="PIRSR" id="PIRSR621190-2"/>
    </source>
</evidence>
<evidence type="ECO:0000256" key="1">
    <source>
        <dbReference type="ARBA" id="ARBA00009614"/>
    </source>
</evidence>
<feature type="binding site" evidence="8">
    <location>
        <position position="233"/>
    </location>
    <ligand>
        <name>Ca(2+)</name>
        <dbReference type="ChEBI" id="CHEBI:29108"/>
        <label>3</label>
    </ligand>
</feature>
<name>A0AA39ABS4_VITRO</name>
<dbReference type="AlphaFoldDB" id="A0AA39ABS4"/>
<feature type="domain" description="Peptidase metallopeptidase" evidence="10">
    <location>
        <begin position="142"/>
        <end position="296"/>
    </location>
</feature>
<evidence type="ECO:0000256" key="3">
    <source>
        <dbReference type="ARBA" id="ARBA00022723"/>
    </source>
</evidence>
<evidence type="ECO:0000259" key="10">
    <source>
        <dbReference type="SMART" id="SM00235"/>
    </source>
</evidence>
<dbReference type="SUPFAM" id="SSF55486">
    <property type="entry name" value="Metalloproteases ('zincins'), catalytic domain"/>
    <property type="match status" value="1"/>
</dbReference>
<keyword evidence="3 8" id="KW-0479">Metal-binding</keyword>
<comment type="cofactor">
    <cofactor evidence="8">
        <name>Ca(2+)</name>
        <dbReference type="ChEBI" id="CHEBI:29108"/>
    </cofactor>
    <text evidence="8">Can bind about 5 Ca(2+) ions per subunit.</text>
</comment>
<dbReference type="PANTHER" id="PTHR10201:SF304">
    <property type="entry name" value="PEPTIDASE METALLOPEPTIDASE DOMAIN-CONTAINING PROTEIN"/>
    <property type="match status" value="1"/>
</dbReference>
<feature type="binding site" evidence="8">
    <location>
        <position position="209"/>
    </location>
    <ligand>
        <name>Ca(2+)</name>
        <dbReference type="ChEBI" id="CHEBI:29108"/>
        <label>3</label>
    </ligand>
</feature>
<dbReference type="InterPro" id="IPR024079">
    <property type="entry name" value="MetalloPept_cat_dom_sf"/>
</dbReference>
<sequence>MAPRVSLLLSFILSSLLLPFLSQATSSSPSRFGPFRHLESFGSFKHLEGSKKGDKTEGIQMVKKYLERYGYLSSTHYSQMDSDDFDDTLESSLKAFQTFYHLKPTGSLDAPTATLMSRPRCGVPDHPTGSNSINPQYTIDPGSVKWPRDQMHIHYIVFPDSHPEEPITKGFDAWAAVSNFTFERVREESFAKIRVYFQVRDKGTAPPLDGPGGILAYAGPSLTNATIHFDGEENWAEGAVANSYDLETVAAHEVGHLLGLGHSQVVKANMYAYQGTGETRPLIQDDIDGIRAKYST</sequence>
<evidence type="ECO:0000313" key="12">
    <source>
        <dbReference type="Proteomes" id="UP001168098"/>
    </source>
</evidence>
<dbReference type="InterPro" id="IPR001818">
    <property type="entry name" value="Pept_M10_metallopeptidase"/>
</dbReference>
<keyword evidence="4" id="KW-0378">Hydrolase</keyword>
<dbReference type="PRINTS" id="PR00138">
    <property type="entry name" value="MATRIXIN"/>
</dbReference>
<evidence type="ECO:0000313" key="11">
    <source>
        <dbReference type="EMBL" id="KAJ9704299.1"/>
    </source>
</evidence>
<keyword evidence="2" id="KW-0645">Protease</keyword>
<feature type="binding site" evidence="8">
    <location>
        <position position="252"/>
    </location>
    <ligand>
        <name>Zn(2+)</name>
        <dbReference type="ChEBI" id="CHEBI:29105"/>
        <label>2</label>
        <note>catalytic</note>
    </ligand>
</feature>
<evidence type="ECO:0000256" key="7">
    <source>
        <dbReference type="PIRSR" id="PIRSR621190-1"/>
    </source>
</evidence>
<feature type="binding site" evidence="8">
    <location>
        <position position="262"/>
    </location>
    <ligand>
        <name>Zn(2+)</name>
        <dbReference type="ChEBI" id="CHEBI:29105"/>
        <label>2</label>
        <note>catalytic</note>
    </ligand>
</feature>
<evidence type="ECO:0000256" key="5">
    <source>
        <dbReference type="ARBA" id="ARBA00022833"/>
    </source>
</evidence>
<proteinExistence type="inferred from homology"/>
<feature type="binding site" evidence="8">
    <location>
        <position position="256"/>
    </location>
    <ligand>
        <name>Zn(2+)</name>
        <dbReference type="ChEBI" id="CHEBI:29105"/>
        <label>2</label>
        <note>catalytic</note>
    </ligand>
</feature>
<dbReference type="GO" id="GO:0004222">
    <property type="term" value="F:metalloendopeptidase activity"/>
    <property type="evidence" value="ECO:0007669"/>
    <property type="project" value="InterPro"/>
</dbReference>
<evidence type="ECO:0000256" key="2">
    <source>
        <dbReference type="ARBA" id="ARBA00022670"/>
    </source>
</evidence>
<protein>
    <recommendedName>
        <fullName evidence="10">Peptidase metallopeptidase domain-containing protein</fullName>
    </recommendedName>
</protein>
<feature type="binding site" evidence="8">
    <location>
        <position position="228"/>
    </location>
    <ligand>
        <name>Zn(2+)</name>
        <dbReference type="ChEBI" id="CHEBI:29105"/>
        <label>1</label>
    </ligand>
</feature>
<dbReference type="InterPro" id="IPR036365">
    <property type="entry name" value="PGBD-like_sf"/>
</dbReference>
<keyword evidence="9" id="KW-0732">Signal</keyword>
<comment type="similarity">
    <text evidence="1">Belongs to the peptidase M10A family. Matrix metalloproteinases (MMPs) subfamily.</text>
</comment>
<dbReference type="Pfam" id="PF00413">
    <property type="entry name" value="Peptidase_M10"/>
    <property type="match status" value="1"/>
</dbReference>
<comment type="caution">
    <text evidence="11">The sequence shown here is derived from an EMBL/GenBank/DDBJ whole genome shotgun (WGS) entry which is preliminary data.</text>
</comment>
<dbReference type="Proteomes" id="UP001168098">
    <property type="component" value="Unassembled WGS sequence"/>
</dbReference>
<dbReference type="GO" id="GO:0030198">
    <property type="term" value="P:extracellular matrix organization"/>
    <property type="evidence" value="ECO:0007669"/>
    <property type="project" value="TreeGrafter"/>
</dbReference>
<dbReference type="PANTHER" id="PTHR10201">
    <property type="entry name" value="MATRIX METALLOPROTEINASE"/>
    <property type="match status" value="1"/>
</dbReference>
<feature type="binding site" evidence="8">
    <location>
        <position position="270"/>
    </location>
    <ligand>
        <name>Zn(2+)</name>
        <dbReference type="ChEBI" id="CHEBI:29105"/>
        <label>2</label>
        <note>catalytic</note>
    </ligand>
</feature>
<dbReference type="InterPro" id="IPR021190">
    <property type="entry name" value="Pept_M10A"/>
</dbReference>
<dbReference type="GO" id="GO:0008270">
    <property type="term" value="F:zinc ion binding"/>
    <property type="evidence" value="ECO:0007669"/>
    <property type="project" value="InterPro"/>
</dbReference>
<dbReference type="Pfam" id="PF01471">
    <property type="entry name" value="PG_binding_1"/>
    <property type="match status" value="1"/>
</dbReference>
<dbReference type="EMBL" id="JARBHA010000003">
    <property type="protein sequence ID" value="KAJ9704299.1"/>
    <property type="molecule type" value="Genomic_DNA"/>
</dbReference>
<keyword evidence="5 8" id="KW-0862">Zinc</keyword>
<feature type="binding site" evidence="8">
    <location>
        <position position="210"/>
    </location>
    <ligand>
        <name>Ca(2+)</name>
        <dbReference type="ChEBI" id="CHEBI:29108"/>
        <label>3</label>
    </ligand>
</feature>
<dbReference type="InterPro" id="IPR006026">
    <property type="entry name" value="Peptidase_Metallo"/>
</dbReference>
<accession>A0AA39ABS4</accession>
<dbReference type="Gene3D" id="3.40.390.10">
    <property type="entry name" value="Collagenase (Catalytic Domain)"/>
    <property type="match status" value="1"/>
</dbReference>
<dbReference type="SMART" id="SM00235">
    <property type="entry name" value="ZnMc"/>
    <property type="match status" value="1"/>
</dbReference>
<dbReference type="InterPro" id="IPR002477">
    <property type="entry name" value="Peptidoglycan-bd-like"/>
</dbReference>
<feature type="binding site" description="in inhibited form" evidence="8">
    <location>
        <position position="121"/>
    </location>
    <ligand>
        <name>Zn(2+)</name>
        <dbReference type="ChEBI" id="CHEBI:29105"/>
        <label>2</label>
        <note>catalytic</note>
    </ligand>
</feature>
<comment type="cofactor">
    <cofactor evidence="8">
        <name>Zn(2+)</name>
        <dbReference type="ChEBI" id="CHEBI:29105"/>
    </cofactor>
    <text evidence="8">Binds 2 Zn(2+) ions per subunit.</text>
</comment>
<dbReference type="GO" id="GO:0006508">
    <property type="term" value="P:proteolysis"/>
    <property type="evidence" value="ECO:0007669"/>
    <property type="project" value="UniProtKB-KW"/>
</dbReference>
<dbReference type="SUPFAM" id="SSF47090">
    <property type="entry name" value="PGBD-like"/>
    <property type="match status" value="1"/>
</dbReference>
<reference evidence="11 12" key="1">
    <citation type="journal article" date="2023" name="BMC Biotechnol.">
        <title>Vitis rotundifolia cv Carlos genome sequencing.</title>
        <authorList>
            <person name="Huff M."/>
            <person name="Hulse-Kemp A."/>
            <person name="Scheffler B."/>
            <person name="Youngblood R."/>
            <person name="Simpson S."/>
            <person name="Babiker E."/>
            <person name="Staton M."/>
        </authorList>
    </citation>
    <scope>NUCLEOTIDE SEQUENCE [LARGE SCALE GENOMIC DNA]</scope>
    <source>
        <tissue evidence="11">Leaf</tissue>
    </source>
</reference>